<dbReference type="InterPro" id="IPR036676">
    <property type="entry name" value="PurM-like_C_sf"/>
</dbReference>
<evidence type="ECO:0000256" key="9">
    <source>
        <dbReference type="ARBA" id="ARBA00032931"/>
    </source>
</evidence>
<accession>A0ABU8SHP4</accession>
<evidence type="ECO:0000259" key="13">
    <source>
        <dbReference type="Pfam" id="PF00586"/>
    </source>
</evidence>
<proteinExistence type="inferred from homology"/>
<dbReference type="PANTHER" id="PTHR10520">
    <property type="entry name" value="TRIFUNCTIONAL PURINE BIOSYNTHETIC PROTEIN ADENOSINE-3-RELATED"/>
    <property type="match status" value="1"/>
</dbReference>
<dbReference type="Gene3D" id="3.90.650.10">
    <property type="entry name" value="PurM-like C-terminal domain"/>
    <property type="match status" value="1"/>
</dbReference>
<evidence type="ECO:0000256" key="12">
    <source>
        <dbReference type="HAMAP-Rule" id="MF_00741"/>
    </source>
</evidence>
<dbReference type="GO" id="GO:0004641">
    <property type="term" value="F:phosphoribosylformylglycinamidine cyclo-ligase activity"/>
    <property type="evidence" value="ECO:0007669"/>
    <property type="project" value="UniProtKB-EC"/>
</dbReference>
<evidence type="ECO:0000256" key="7">
    <source>
        <dbReference type="ARBA" id="ARBA00022840"/>
    </source>
</evidence>
<comment type="pathway">
    <text evidence="1 12">Purine metabolism; IMP biosynthesis via de novo pathway; 5-amino-1-(5-phospho-D-ribosyl)imidazole from N(2)-formyl-N(1)-(5-phospho-D-ribosyl)glycinamide: step 2/2.</text>
</comment>
<dbReference type="InterPro" id="IPR016188">
    <property type="entry name" value="PurM-like_N"/>
</dbReference>
<evidence type="ECO:0000256" key="10">
    <source>
        <dbReference type="ARBA" id="ARBA00033093"/>
    </source>
</evidence>
<sequence>MTNQYKKAGVDIKAGEKAVDAIKPIVKATHNQNVLANLGGFGAEYELTNVLKDIKEPVLISGTDGVGTKLMLALQHHRNENIGLDLVAMCVNDILAQGANPLFFLDYVGVGKLDPDNMKEIVNGIAEGCKLGNMALIGGEMAEMPGLYDTDEYDLSGFAVGIVDKSKILTKDNVNAGDVLIGLPSSGIHSNGYSLVRKIIDDNHLDLTTYREDLNGTLLDVVMEPTKIYFNELNPLFEKNLVNAVAHITGGGITENLERIIPDTLTAKVQNGTWQKPAIFDLLKQAGQVSQEEMDSVFNMGLGIIMAVAPENVAQVKTILGNRCYEIGQVENRHGKPVEIIY</sequence>
<comment type="similarity">
    <text evidence="2 12">Belongs to the AIR synthase family.</text>
</comment>
<evidence type="ECO:0000256" key="6">
    <source>
        <dbReference type="ARBA" id="ARBA00022741"/>
    </source>
</evidence>
<comment type="caution">
    <text evidence="15">The sequence shown here is derived from an EMBL/GenBank/DDBJ whole genome shotgun (WGS) entry which is preliminary data.</text>
</comment>
<protein>
    <recommendedName>
        <fullName evidence="4 12">Phosphoribosylformylglycinamidine cyclo-ligase</fullName>
        <ecNumber evidence="3 12">6.3.3.1</ecNumber>
    </recommendedName>
    <alternativeName>
        <fullName evidence="9 12">AIR synthase</fullName>
    </alternativeName>
    <alternativeName>
        <fullName evidence="10 12">AIRS</fullName>
    </alternativeName>
    <alternativeName>
        <fullName evidence="8 12">Phosphoribosyl-aminoimidazole synthetase</fullName>
    </alternativeName>
</protein>
<evidence type="ECO:0000256" key="2">
    <source>
        <dbReference type="ARBA" id="ARBA00010280"/>
    </source>
</evidence>
<dbReference type="Proteomes" id="UP001377804">
    <property type="component" value="Unassembled WGS sequence"/>
</dbReference>
<dbReference type="Pfam" id="PF02769">
    <property type="entry name" value="AIRS_C"/>
    <property type="match status" value="1"/>
</dbReference>
<feature type="domain" description="PurM-like N-terminal" evidence="13">
    <location>
        <begin position="58"/>
        <end position="163"/>
    </location>
</feature>
<feature type="domain" description="PurM-like C-terminal" evidence="14">
    <location>
        <begin position="176"/>
        <end position="335"/>
    </location>
</feature>
<keyword evidence="5 12" id="KW-0436">Ligase</keyword>
<dbReference type="InterPro" id="IPR004733">
    <property type="entry name" value="PurM_cligase"/>
</dbReference>
<dbReference type="HAMAP" id="MF_00741">
    <property type="entry name" value="AIRS"/>
    <property type="match status" value="1"/>
</dbReference>
<comment type="catalytic activity">
    <reaction evidence="11 12">
        <text>2-formamido-N(1)-(5-O-phospho-beta-D-ribosyl)acetamidine + ATP = 5-amino-1-(5-phospho-beta-D-ribosyl)imidazole + ADP + phosphate + H(+)</text>
        <dbReference type="Rhea" id="RHEA:23032"/>
        <dbReference type="ChEBI" id="CHEBI:15378"/>
        <dbReference type="ChEBI" id="CHEBI:30616"/>
        <dbReference type="ChEBI" id="CHEBI:43474"/>
        <dbReference type="ChEBI" id="CHEBI:137981"/>
        <dbReference type="ChEBI" id="CHEBI:147287"/>
        <dbReference type="ChEBI" id="CHEBI:456216"/>
        <dbReference type="EC" id="6.3.3.1"/>
    </reaction>
</comment>
<dbReference type="NCBIfam" id="TIGR00878">
    <property type="entry name" value="purM"/>
    <property type="match status" value="1"/>
</dbReference>
<name>A0ABU8SHP4_9LACO</name>
<evidence type="ECO:0000256" key="4">
    <source>
        <dbReference type="ARBA" id="ARBA00020367"/>
    </source>
</evidence>
<organism evidence="15 16">
    <name type="scientific">Holzapfeliella saturejae</name>
    <dbReference type="NCBI Taxonomy" id="3082953"/>
    <lineage>
        <taxon>Bacteria</taxon>
        <taxon>Bacillati</taxon>
        <taxon>Bacillota</taxon>
        <taxon>Bacilli</taxon>
        <taxon>Lactobacillales</taxon>
        <taxon>Lactobacillaceae</taxon>
        <taxon>Holzapfeliella</taxon>
    </lineage>
</organism>
<dbReference type="InterPro" id="IPR036921">
    <property type="entry name" value="PurM-like_N_sf"/>
</dbReference>
<dbReference type="EMBL" id="JAWMWG010000004">
    <property type="protein sequence ID" value="MEJ6348844.1"/>
    <property type="molecule type" value="Genomic_DNA"/>
</dbReference>
<evidence type="ECO:0000256" key="11">
    <source>
        <dbReference type="ARBA" id="ARBA00049057"/>
    </source>
</evidence>
<evidence type="ECO:0000313" key="15">
    <source>
        <dbReference type="EMBL" id="MEJ6348844.1"/>
    </source>
</evidence>
<dbReference type="CDD" id="cd02196">
    <property type="entry name" value="PurM"/>
    <property type="match status" value="1"/>
</dbReference>
<comment type="subcellular location">
    <subcellularLocation>
        <location evidence="12">Cytoplasm</location>
    </subcellularLocation>
</comment>
<keyword evidence="7 12" id="KW-0067">ATP-binding</keyword>
<evidence type="ECO:0000256" key="3">
    <source>
        <dbReference type="ARBA" id="ARBA00013047"/>
    </source>
</evidence>
<dbReference type="EC" id="6.3.3.1" evidence="3 12"/>
<gene>
    <name evidence="12 15" type="primary">purM</name>
    <name evidence="15" type="ORF">R4Y45_06390</name>
</gene>
<dbReference type="PANTHER" id="PTHR10520:SF12">
    <property type="entry name" value="TRIFUNCTIONAL PURINE BIOSYNTHETIC PROTEIN ADENOSINE-3"/>
    <property type="match status" value="1"/>
</dbReference>
<keyword evidence="16" id="KW-1185">Reference proteome</keyword>
<evidence type="ECO:0000256" key="5">
    <source>
        <dbReference type="ARBA" id="ARBA00022598"/>
    </source>
</evidence>
<keyword evidence="6 12" id="KW-0547">Nucleotide-binding</keyword>
<dbReference type="SUPFAM" id="SSF56042">
    <property type="entry name" value="PurM C-terminal domain-like"/>
    <property type="match status" value="1"/>
</dbReference>
<keyword evidence="12" id="KW-0963">Cytoplasm</keyword>
<evidence type="ECO:0000313" key="16">
    <source>
        <dbReference type="Proteomes" id="UP001377804"/>
    </source>
</evidence>
<keyword evidence="12" id="KW-0658">Purine biosynthesis</keyword>
<dbReference type="SUPFAM" id="SSF55326">
    <property type="entry name" value="PurM N-terminal domain-like"/>
    <property type="match status" value="1"/>
</dbReference>
<evidence type="ECO:0000256" key="8">
    <source>
        <dbReference type="ARBA" id="ARBA00031908"/>
    </source>
</evidence>
<dbReference type="RefSeq" id="WP_339970349.1">
    <property type="nucleotide sequence ID" value="NZ_JAWMWG010000004.1"/>
</dbReference>
<reference evidence="15 16" key="1">
    <citation type="submission" date="2023-10" db="EMBL/GenBank/DDBJ databases">
        <title>Holzapfeliella saturejae sp. nov. isolated from Satureja montana flowers.</title>
        <authorList>
            <person name="Alcantara C."/>
            <person name="Zuniga M."/>
            <person name="Landete J.M."/>
            <person name="Monedero V."/>
        </authorList>
    </citation>
    <scope>NUCLEOTIDE SEQUENCE [LARGE SCALE GENOMIC DNA]</scope>
    <source>
        <strain evidence="15 16">He02</strain>
    </source>
</reference>
<dbReference type="Gene3D" id="3.30.1330.10">
    <property type="entry name" value="PurM-like, N-terminal domain"/>
    <property type="match status" value="1"/>
</dbReference>
<dbReference type="Pfam" id="PF00586">
    <property type="entry name" value="AIRS"/>
    <property type="match status" value="1"/>
</dbReference>
<evidence type="ECO:0000256" key="1">
    <source>
        <dbReference type="ARBA" id="ARBA00004686"/>
    </source>
</evidence>
<evidence type="ECO:0000259" key="14">
    <source>
        <dbReference type="Pfam" id="PF02769"/>
    </source>
</evidence>
<dbReference type="InterPro" id="IPR010918">
    <property type="entry name" value="PurM-like_C_dom"/>
</dbReference>